<evidence type="ECO:0000313" key="1">
    <source>
        <dbReference type="EMBL" id="CCC96534.1"/>
    </source>
</evidence>
<protein>
    <submittedName>
        <fullName evidence="1">Uncharacterized protein</fullName>
    </submittedName>
</protein>
<gene>
    <name evidence="1" type="ORF">AZOBR_10321</name>
</gene>
<proteinExistence type="predicted"/>
<keyword evidence="2" id="KW-1185">Reference proteome</keyword>
<evidence type="ECO:0000313" key="2">
    <source>
        <dbReference type="Proteomes" id="UP000007319"/>
    </source>
</evidence>
<dbReference type="EMBL" id="HE577327">
    <property type="protein sequence ID" value="CCC96534.1"/>
    <property type="molecule type" value="Genomic_DNA"/>
</dbReference>
<name>A0A9P1JN17_9PROT</name>
<dbReference type="Proteomes" id="UP000007319">
    <property type="component" value="Chromosome"/>
</dbReference>
<sequence length="48" mass="4732">MGGGYSTKVNWETGAAPTESQSFSVCGKVCVPGQAISPGLGETAGNSL</sequence>
<organism evidence="1 2">
    <name type="scientific">Azospirillum baldaniorum</name>
    <dbReference type="NCBI Taxonomy" id="1064539"/>
    <lineage>
        <taxon>Bacteria</taxon>
        <taxon>Pseudomonadati</taxon>
        <taxon>Pseudomonadota</taxon>
        <taxon>Alphaproteobacteria</taxon>
        <taxon>Rhodospirillales</taxon>
        <taxon>Azospirillaceae</taxon>
        <taxon>Azospirillum</taxon>
    </lineage>
</organism>
<reference evidence="1 2" key="1">
    <citation type="journal article" date="2011" name="PLoS Genet.">
        <title>Azospirillum genomes reveal transition of bacteria from aquatic to terrestrial environments.</title>
        <authorList>
            <person name="Wisniewski-Dye F."/>
            <person name="Borziak K."/>
            <person name="Khalsa-Moyers G."/>
            <person name="Alexandre G."/>
            <person name="Sukharnikov L.O."/>
            <person name="Wuichet K."/>
            <person name="Hurst G.B."/>
            <person name="McDonald W.H."/>
            <person name="Robertson J.S."/>
            <person name="Barbe V."/>
            <person name="Calteau A."/>
            <person name="Rouy Z."/>
            <person name="Mangenot S."/>
            <person name="Prigent-Combaret C."/>
            <person name="Normand P."/>
            <person name="Boyer M."/>
            <person name="Siguier P."/>
            <person name="Dessaux Y."/>
            <person name="Elmerich C."/>
            <person name="Condemine G."/>
            <person name="Krishnen G."/>
            <person name="Kennedy I."/>
            <person name="Paterson A.H."/>
            <person name="Gonzalez V."/>
            <person name="Mavingui P."/>
            <person name="Zhulin I.B."/>
        </authorList>
    </citation>
    <scope>NUCLEOTIDE SEQUENCE [LARGE SCALE GENOMIC DNA]</scope>
    <source>
        <strain evidence="1 2">Sp245</strain>
    </source>
</reference>
<accession>A0A9P1JN17</accession>
<dbReference type="KEGG" id="abs:AZOBR_10321"/>
<dbReference type="AlphaFoldDB" id="A0A9P1JN17"/>